<accession>A0ACC6V1N5</accession>
<evidence type="ECO:0000313" key="1">
    <source>
        <dbReference type="EMBL" id="MFB6490540.1"/>
    </source>
</evidence>
<evidence type="ECO:0000313" key="2">
    <source>
        <dbReference type="Proteomes" id="UP000033636"/>
    </source>
</evidence>
<comment type="caution">
    <text evidence="1">The sequence shown here is derived from an EMBL/GenBank/DDBJ whole genome shotgun (WGS) entry which is preliminary data.</text>
</comment>
<dbReference type="Proteomes" id="UP000033636">
    <property type="component" value="Unassembled WGS sequence"/>
</dbReference>
<dbReference type="EMBL" id="JZWT02000010">
    <property type="protein sequence ID" value="MFB6490540.1"/>
    <property type="molecule type" value="Genomic_DNA"/>
</dbReference>
<gene>
    <name evidence="1" type="ORF">TU35_004715</name>
</gene>
<protein>
    <submittedName>
        <fullName evidence="1">ACT domain-containing protein</fullName>
    </submittedName>
</protein>
<reference evidence="1" key="1">
    <citation type="submission" date="2024-07" db="EMBL/GenBank/DDBJ databases">
        <title>Metagenome and Metagenome-Assembled Genomes of Archaea from a hot spring from the geothermal field of Los Azufres, Mexico.</title>
        <authorList>
            <person name="Marin-Paredes R."/>
            <person name="Martinez-Romero E."/>
            <person name="Servin-Garciduenas L.E."/>
        </authorList>
    </citation>
    <scope>NUCLEOTIDE SEQUENCE</scope>
</reference>
<sequence>MMAIKLKIPQTMDYVGRVISIVRRAKVAVKRMEVEARDSSYYIVLEVEGPADEVQWLTAKLDKLPEVLEIGVATSAQAIAVATKA</sequence>
<proteinExistence type="predicted"/>
<organism evidence="1 2">
    <name type="scientific">Thermoproteus sp. AZ2</name>
    <dbReference type="NCBI Taxonomy" id="1609232"/>
    <lineage>
        <taxon>Archaea</taxon>
        <taxon>Thermoproteota</taxon>
        <taxon>Thermoprotei</taxon>
        <taxon>Thermoproteales</taxon>
        <taxon>Thermoproteaceae</taxon>
        <taxon>Thermoproteus</taxon>
    </lineage>
</organism>
<name>A0ACC6V1N5_9CREN</name>